<dbReference type="InterPro" id="IPR012337">
    <property type="entry name" value="RNaseH-like_sf"/>
</dbReference>
<keyword evidence="3" id="KW-1185">Reference proteome</keyword>
<proteinExistence type="predicted"/>
<feature type="region of interest" description="Disordered" evidence="1">
    <location>
        <begin position="1"/>
        <end position="41"/>
    </location>
</feature>
<evidence type="ECO:0008006" key="4">
    <source>
        <dbReference type="Google" id="ProtNLM"/>
    </source>
</evidence>
<dbReference type="Gene3D" id="3.30.420.10">
    <property type="entry name" value="Ribonuclease H-like superfamily/Ribonuclease H"/>
    <property type="match status" value="1"/>
</dbReference>
<organism evidence="2 3">
    <name type="scientific">Caerostris darwini</name>
    <dbReference type="NCBI Taxonomy" id="1538125"/>
    <lineage>
        <taxon>Eukaryota</taxon>
        <taxon>Metazoa</taxon>
        <taxon>Ecdysozoa</taxon>
        <taxon>Arthropoda</taxon>
        <taxon>Chelicerata</taxon>
        <taxon>Arachnida</taxon>
        <taxon>Araneae</taxon>
        <taxon>Araneomorphae</taxon>
        <taxon>Entelegynae</taxon>
        <taxon>Araneoidea</taxon>
        <taxon>Araneidae</taxon>
        <taxon>Caerostris</taxon>
    </lineage>
</organism>
<sequence>MLRDASTDVLRQQQASSPHTSASPKHAQNLYGQTPNQKNLEGTLDLTDGSKLNDRVSGAFVIFSEGKEVFSRRFRLSDHATVYLAEQTAIHLAIDHNLQLASIVTDSRSVLQALQNINPQELNILKCSQSKNYMTLFICSDHSPRCFRVRKRQMNMQK</sequence>
<protein>
    <recommendedName>
        <fullName evidence="4">RNase H type-1 domain-containing protein</fullName>
    </recommendedName>
</protein>
<dbReference type="Proteomes" id="UP001054837">
    <property type="component" value="Unassembled WGS sequence"/>
</dbReference>
<accession>A0AAV4UAU4</accession>
<evidence type="ECO:0000313" key="3">
    <source>
        <dbReference type="Proteomes" id="UP001054837"/>
    </source>
</evidence>
<feature type="compositionally biased region" description="Polar residues" evidence="1">
    <location>
        <begin position="30"/>
        <end position="40"/>
    </location>
</feature>
<gene>
    <name evidence="2" type="ORF">CDAR_391151</name>
</gene>
<evidence type="ECO:0000313" key="2">
    <source>
        <dbReference type="EMBL" id="GIY54784.1"/>
    </source>
</evidence>
<evidence type="ECO:0000256" key="1">
    <source>
        <dbReference type="SAM" id="MobiDB-lite"/>
    </source>
</evidence>
<dbReference type="CDD" id="cd09276">
    <property type="entry name" value="Rnase_HI_RT_non_LTR"/>
    <property type="match status" value="1"/>
</dbReference>
<dbReference type="EMBL" id="BPLQ01010973">
    <property type="protein sequence ID" value="GIY54784.1"/>
    <property type="molecule type" value="Genomic_DNA"/>
</dbReference>
<dbReference type="AlphaFoldDB" id="A0AAV4UAU4"/>
<dbReference type="SUPFAM" id="SSF53098">
    <property type="entry name" value="Ribonuclease H-like"/>
    <property type="match status" value="1"/>
</dbReference>
<dbReference type="GO" id="GO:0003676">
    <property type="term" value="F:nucleic acid binding"/>
    <property type="evidence" value="ECO:0007669"/>
    <property type="project" value="InterPro"/>
</dbReference>
<comment type="caution">
    <text evidence="2">The sequence shown here is derived from an EMBL/GenBank/DDBJ whole genome shotgun (WGS) entry which is preliminary data.</text>
</comment>
<dbReference type="InterPro" id="IPR036397">
    <property type="entry name" value="RNaseH_sf"/>
</dbReference>
<reference evidence="2 3" key="1">
    <citation type="submission" date="2021-06" db="EMBL/GenBank/DDBJ databases">
        <title>Caerostris darwini draft genome.</title>
        <authorList>
            <person name="Kono N."/>
            <person name="Arakawa K."/>
        </authorList>
    </citation>
    <scope>NUCLEOTIDE SEQUENCE [LARGE SCALE GENOMIC DNA]</scope>
</reference>
<feature type="compositionally biased region" description="Polar residues" evidence="1">
    <location>
        <begin position="9"/>
        <end position="23"/>
    </location>
</feature>
<name>A0AAV4UAU4_9ARAC</name>